<keyword evidence="3" id="KW-0812">Transmembrane</keyword>
<evidence type="ECO:0000256" key="3">
    <source>
        <dbReference type="SAM" id="Phobius"/>
    </source>
</evidence>
<keyword evidence="6" id="KW-1185">Reference proteome</keyword>
<dbReference type="Proteomes" id="UP000007799">
    <property type="component" value="Unassembled WGS sequence"/>
</dbReference>
<dbReference type="EMBL" id="GL832962">
    <property type="protein sequence ID" value="EGD83210.1"/>
    <property type="molecule type" value="Genomic_DNA"/>
</dbReference>
<proteinExistence type="inferred from homology"/>
<dbReference type="PANTHER" id="PTHR16255:SF1">
    <property type="entry name" value="REQUIRED FOR MEIOTIC NUCLEAR DIVISION PROTEIN 1 HOMOLOG"/>
    <property type="match status" value="1"/>
</dbReference>
<dbReference type="GeneID" id="16076154"/>
<dbReference type="InterPro" id="IPR003734">
    <property type="entry name" value="DUF155"/>
</dbReference>
<evidence type="ECO:0000256" key="2">
    <source>
        <dbReference type="SAM" id="MobiDB-lite"/>
    </source>
</evidence>
<dbReference type="Pfam" id="PF02582">
    <property type="entry name" value="DUF155"/>
    <property type="match status" value="1"/>
</dbReference>
<dbReference type="InParanoid" id="F2U5J4"/>
<name>F2U5J4_SALR5</name>
<dbReference type="OrthoDB" id="18302at2759"/>
<reference evidence="5" key="1">
    <citation type="submission" date="2009-08" db="EMBL/GenBank/DDBJ databases">
        <title>Annotation of Salpingoeca rosetta.</title>
        <authorList>
            <consortium name="The Broad Institute Genome Sequencing Platform"/>
            <person name="Russ C."/>
            <person name="Cuomo C."/>
            <person name="Burger G."/>
            <person name="Gray M.W."/>
            <person name="Holland P.W.H."/>
            <person name="King N."/>
            <person name="Lang F.B.F."/>
            <person name="Roger A.J."/>
            <person name="Ruiz-Trillo I."/>
            <person name="Young S.K."/>
            <person name="Zeng Q."/>
            <person name="Gargeya S."/>
            <person name="Alvarado L."/>
            <person name="Berlin A."/>
            <person name="Chapman S.B."/>
            <person name="Chen Z."/>
            <person name="Freedman E."/>
            <person name="Gellesch M."/>
            <person name="Goldberg J."/>
            <person name="Griggs A."/>
            <person name="Gujja S."/>
            <person name="Heilman E."/>
            <person name="Heiman D."/>
            <person name="Howarth C."/>
            <person name="Mehta T."/>
            <person name="Neiman D."/>
            <person name="Pearson M."/>
            <person name="Roberts A."/>
            <person name="Saif S."/>
            <person name="Shea T."/>
            <person name="Shenoy N."/>
            <person name="Sisk P."/>
            <person name="Stolte C."/>
            <person name="Sykes S."/>
            <person name="White J."/>
            <person name="Yandava C."/>
            <person name="Haas B."/>
            <person name="Nusbaum C."/>
            <person name="Birren B."/>
        </authorList>
    </citation>
    <scope>NUCLEOTIDE SEQUENCE [LARGE SCALE GENOMIC DNA]</scope>
    <source>
        <strain evidence="5">ATCC 50818</strain>
    </source>
</reference>
<dbReference type="KEGG" id="sre:PTSG_03840"/>
<dbReference type="eggNOG" id="KOG2861">
    <property type="taxonomic scope" value="Eukaryota"/>
</dbReference>
<gene>
    <name evidence="5" type="ORF">PTSG_03840</name>
</gene>
<protein>
    <recommendedName>
        <fullName evidence="4">DUF155 domain-containing protein</fullName>
    </recommendedName>
</protein>
<keyword evidence="3" id="KW-0472">Membrane</keyword>
<evidence type="ECO:0000313" key="6">
    <source>
        <dbReference type="Proteomes" id="UP000007799"/>
    </source>
</evidence>
<dbReference type="InterPro" id="IPR051624">
    <property type="entry name" value="RMD1/Sad1-interacting"/>
</dbReference>
<dbReference type="RefSeq" id="XP_004995574.1">
    <property type="nucleotide sequence ID" value="XM_004995517.1"/>
</dbReference>
<keyword evidence="3" id="KW-1133">Transmembrane helix</keyword>
<feature type="transmembrane region" description="Helical" evidence="3">
    <location>
        <begin position="338"/>
        <end position="360"/>
    </location>
</feature>
<dbReference type="GO" id="GO:0005739">
    <property type="term" value="C:mitochondrion"/>
    <property type="evidence" value="ECO:0007669"/>
    <property type="project" value="UniProtKB-ARBA"/>
</dbReference>
<sequence length="368" mass="41329">MTSNYGSMEPGPAQASINQSHAYRLRSETDDDDDDHMPLLATAAPTAHVLRRPRANSFDSLRDRFRWRSKQGGTASSSSAAAAAAAAASKKKGLKYIPRVAGAPLLPSRRRLLKRPRVPFGVVDNLSDLEEDNPHPRRVSAYCYAQAVEWSTIESDITRVAKSHEMLNDDTINIFMPTYYTTSQSPDAFAIFDNNYLLPRIFGEEGTAIKLAVSYAIATSVKLETFEVGIEKTIAATQHIPQELATEGKMALSKQEISKYIGELYIQKSSVNLIYDILDTPDHFWDQQHGEWVYTKCRKFLSIDQRVDVLNKRLDVLAELLDILRTEKSEQHSTRLEWIVIILIVVEVILGLVDIMYNAFADGHVDVL</sequence>
<feature type="region of interest" description="Disordered" evidence="2">
    <location>
        <begin position="1"/>
        <end position="46"/>
    </location>
</feature>
<comment type="similarity">
    <text evidence="1">Belongs to the RMD1/sif2 family.</text>
</comment>
<evidence type="ECO:0000259" key="4">
    <source>
        <dbReference type="Pfam" id="PF02582"/>
    </source>
</evidence>
<dbReference type="AlphaFoldDB" id="F2U5J4"/>
<feature type="domain" description="DUF155" evidence="4">
    <location>
        <begin position="182"/>
        <end position="311"/>
    </location>
</feature>
<organism evidence="6">
    <name type="scientific">Salpingoeca rosetta (strain ATCC 50818 / BSB-021)</name>
    <dbReference type="NCBI Taxonomy" id="946362"/>
    <lineage>
        <taxon>Eukaryota</taxon>
        <taxon>Choanoflagellata</taxon>
        <taxon>Craspedida</taxon>
        <taxon>Salpingoecidae</taxon>
        <taxon>Salpingoeca</taxon>
    </lineage>
</organism>
<dbReference type="PANTHER" id="PTHR16255">
    <property type="entry name" value="REQUIRED FOR MEIOTIC NUCLEAR DIVISION PROTEIN 1 HOMOLOG"/>
    <property type="match status" value="1"/>
</dbReference>
<accession>F2U5J4</accession>
<evidence type="ECO:0000256" key="1">
    <source>
        <dbReference type="ARBA" id="ARBA00008306"/>
    </source>
</evidence>
<evidence type="ECO:0000313" key="5">
    <source>
        <dbReference type="EMBL" id="EGD83210.1"/>
    </source>
</evidence>